<protein>
    <submittedName>
        <fullName evidence="1">Class I SAM-dependent methyltransferase</fullName>
    </submittedName>
</protein>
<dbReference type="GO" id="GO:0032259">
    <property type="term" value="P:methylation"/>
    <property type="evidence" value="ECO:0007669"/>
    <property type="project" value="UniProtKB-KW"/>
</dbReference>
<accession>A0AAE3DKM9</accession>
<dbReference type="Gene3D" id="3.40.50.150">
    <property type="entry name" value="Vaccinia Virus protein VP39"/>
    <property type="match status" value="1"/>
</dbReference>
<dbReference type="PANTHER" id="PTHR38451:SF1">
    <property type="entry name" value="TRNA (ADENINE(22)-N(1))-METHYLTRANSFERASE"/>
    <property type="match status" value="1"/>
</dbReference>
<sequence>MKIELSERMQAVSALVPKGHVAADIGCDHGFVSIDLVQRSICPHVYAADVRKGPLDRAKEHIAACGLKDKITAVLSDGLKEVPVCGSGADGFIAAGMGGKLIVSILTAVPKKTAQLSWCVLSPQSEIWLVRQALRELRFFIIEENMVLEEGKYYPMMLAVRAGADWDVEVENAQRKKHRLAEKLLQSGLTDETCRFAGDWLGWQLMDSRSKVLFSFLEHTIKTDEALILALPKPDGDRAADCSDQRMPGDDAAERILKRRTELEARIQLSEKVLEVLKMEKQ</sequence>
<dbReference type="AlphaFoldDB" id="A0AAE3DKM9"/>
<dbReference type="Proteomes" id="UP001199355">
    <property type="component" value="Unassembled WGS sequence"/>
</dbReference>
<comment type="caution">
    <text evidence="1">The sequence shown here is derived from an EMBL/GenBank/DDBJ whole genome shotgun (WGS) entry which is preliminary data.</text>
</comment>
<organism evidence="1 2">
    <name type="scientific">Gallintestinimicrobium propionicum</name>
    <dbReference type="NCBI Taxonomy" id="2981770"/>
    <lineage>
        <taxon>Bacteria</taxon>
        <taxon>Bacillati</taxon>
        <taxon>Bacillota</taxon>
        <taxon>Clostridia</taxon>
        <taxon>Lachnospirales</taxon>
        <taxon>Lachnospiraceae</taxon>
        <taxon>Gallintestinimicrobium</taxon>
    </lineage>
</organism>
<dbReference type="PANTHER" id="PTHR38451">
    <property type="entry name" value="TRNA (ADENINE(22)-N(1))-METHYLTRANSFERASE"/>
    <property type="match status" value="1"/>
</dbReference>
<dbReference type="Pfam" id="PF12847">
    <property type="entry name" value="Methyltransf_18"/>
    <property type="match status" value="1"/>
</dbReference>
<dbReference type="SUPFAM" id="SSF53335">
    <property type="entry name" value="S-adenosyl-L-methionine-dependent methyltransferases"/>
    <property type="match status" value="1"/>
</dbReference>
<gene>
    <name evidence="1" type="ORF">LKD45_06995</name>
</gene>
<dbReference type="RefSeq" id="WP_262585649.1">
    <property type="nucleotide sequence ID" value="NZ_JAJEQF010000014.1"/>
</dbReference>
<proteinExistence type="predicted"/>
<dbReference type="GO" id="GO:0008168">
    <property type="term" value="F:methyltransferase activity"/>
    <property type="evidence" value="ECO:0007669"/>
    <property type="project" value="UniProtKB-KW"/>
</dbReference>
<evidence type="ECO:0000313" key="1">
    <source>
        <dbReference type="EMBL" id="MCC2167445.1"/>
    </source>
</evidence>
<name>A0AAE3DKM9_9FIRM</name>
<dbReference type="EMBL" id="JAJEQF010000014">
    <property type="protein sequence ID" value="MCC2167445.1"/>
    <property type="molecule type" value="Genomic_DNA"/>
</dbReference>
<dbReference type="InterPro" id="IPR029063">
    <property type="entry name" value="SAM-dependent_MTases_sf"/>
</dbReference>
<reference evidence="1 2" key="1">
    <citation type="submission" date="2021-10" db="EMBL/GenBank/DDBJ databases">
        <title>Anaerobic single-cell dispensing facilitates the cultivation of human gut bacteria.</title>
        <authorList>
            <person name="Afrizal A."/>
        </authorList>
    </citation>
    <scope>NUCLEOTIDE SEQUENCE [LARGE SCALE GENOMIC DNA]</scope>
    <source>
        <strain evidence="1 2">CLA-AA-H244</strain>
    </source>
</reference>
<keyword evidence="1" id="KW-0808">Transferase</keyword>
<evidence type="ECO:0000313" key="2">
    <source>
        <dbReference type="Proteomes" id="UP001199355"/>
    </source>
</evidence>
<keyword evidence="2" id="KW-1185">Reference proteome</keyword>
<keyword evidence="1" id="KW-0489">Methyltransferase</keyword>